<evidence type="ECO:0000313" key="1">
    <source>
        <dbReference type="EMBL" id="PNX59871.1"/>
    </source>
</evidence>
<evidence type="ECO:0000313" key="2">
    <source>
        <dbReference type="Proteomes" id="UP000236291"/>
    </source>
</evidence>
<organism evidence="1 2">
    <name type="scientific">Trifolium pratense</name>
    <name type="common">Red clover</name>
    <dbReference type="NCBI Taxonomy" id="57577"/>
    <lineage>
        <taxon>Eukaryota</taxon>
        <taxon>Viridiplantae</taxon>
        <taxon>Streptophyta</taxon>
        <taxon>Embryophyta</taxon>
        <taxon>Tracheophyta</taxon>
        <taxon>Spermatophyta</taxon>
        <taxon>Magnoliopsida</taxon>
        <taxon>eudicotyledons</taxon>
        <taxon>Gunneridae</taxon>
        <taxon>Pentapetalae</taxon>
        <taxon>rosids</taxon>
        <taxon>fabids</taxon>
        <taxon>Fabales</taxon>
        <taxon>Fabaceae</taxon>
        <taxon>Papilionoideae</taxon>
        <taxon>50 kb inversion clade</taxon>
        <taxon>NPAAA clade</taxon>
        <taxon>Hologalegina</taxon>
        <taxon>IRL clade</taxon>
        <taxon>Trifolieae</taxon>
        <taxon>Trifolium</taxon>
    </lineage>
</organism>
<accession>A0A2K3K0P6</accession>
<reference evidence="1 2" key="2">
    <citation type="journal article" date="2017" name="Front. Plant Sci.">
        <title>Gene Classification and Mining of Molecular Markers Useful in Red Clover (Trifolium pratense) Breeding.</title>
        <authorList>
            <person name="Istvanek J."/>
            <person name="Dluhosova J."/>
            <person name="Dluhos P."/>
            <person name="Patkova L."/>
            <person name="Nedelnik J."/>
            <person name="Repkova J."/>
        </authorList>
    </citation>
    <scope>NUCLEOTIDE SEQUENCE [LARGE SCALE GENOMIC DNA]</scope>
    <source>
        <strain evidence="2">cv. Tatra</strain>
        <tissue evidence="1">Young leaves</tissue>
    </source>
</reference>
<feature type="non-terminal residue" evidence="1">
    <location>
        <position position="1"/>
    </location>
</feature>
<dbReference type="Proteomes" id="UP000236291">
    <property type="component" value="Unassembled WGS sequence"/>
</dbReference>
<protein>
    <submittedName>
        <fullName evidence="1">Uncharacterized protein</fullName>
    </submittedName>
</protein>
<comment type="caution">
    <text evidence="1">The sequence shown here is derived from an EMBL/GenBank/DDBJ whole genome shotgun (WGS) entry which is preliminary data.</text>
</comment>
<reference evidence="1 2" key="1">
    <citation type="journal article" date="2014" name="Am. J. Bot.">
        <title>Genome assembly and annotation for red clover (Trifolium pratense; Fabaceae).</title>
        <authorList>
            <person name="Istvanek J."/>
            <person name="Jaros M."/>
            <person name="Krenek A."/>
            <person name="Repkova J."/>
        </authorList>
    </citation>
    <scope>NUCLEOTIDE SEQUENCE [LARGE SCALE GENOMIC DNA]</scope>
    <source>
        <strain evidence="2">cv. Tatra</strain>
        <tissue evidence="1">Young leaves</tissue>
    </source>
</reference>
<dbReference type="EMBL" id="ASHM01133914">
    <property type="protein sequence ID" value="PNX59871.1"/>
    <property type="molecule type" value="Genomic_DNA"/>
</dbReference>
<gene>
    <name evidence="1" type="ORF">L195_g059902</name>
</gene>
<sequence>RFQRGLTRKPMALIKKLRKALLPLQLLGAVMIK</sequence>
<name>A0A2K3K0P6_TRIPR</name>
<proteinExistence type="predicted"/>
<dbReference type="AlphaFoldDB" id="A0A2K3K0P6"/>